<proteinExistence type="inferred from homology"/>
<dbReference type="FunFam" id="3.30.980.10:FF:000007">
    <property type="entry name" value="alanyl-tRNA editing protein Aarsd1"/>
    <property type="match status" value="1"/>
</dbReference>
<dbReference type="GO" id="GO:0004813">
    <property type="term" value="F:alanine-tRNA ligase activity"/>
    <property type="evidence" value="ECO:0007669"/>
    <property type="project" value="InterPro"/>
</dbReference>
<evidence type="ECO:0000256" key="3">
    <source>
        <dbReference type="ARBA" id="ARBA00008429"/>
    </source>
</evidence>
<evidence type="ECO:0000256" key="8">
    <source>
        <dbReference type="ARBA" id="ARBA00053555"/>
    </source>
</evidence>
<evidence type="ECO:0000256" key="6">
    <source>
        <dbReference type="ARBA" id="ARBA00022833"/>
    </source>
</evidence>
<keyword evidence="6" id="KW-0862">Zinc</keyword>
<dbReference type="SMART" id="SM00863">
    <property type="entry name" value="tRNA_SAD"/>
    <property type="match status" value="1"/>
</dbReference>
<evidence type="ECO:0000256" key="7">
    <source>
        <dbReference type="ARBA" id="ARBA00022917"/>
    </source>
</evidence>
<dbReference type="Pfam" id="PF01411">
    <property type="entry name" value="tRNA-synt_2c"/>
    <property type="match status" value="1"/>
</dbReference>
<accession>F6Q5L2</accession>
<dbReference type="GO" id="GO:0006419">
    <property type="term" value="P:alanyl-tRNA aminoacylation"/>
    <property type="evidence" value="ECO:0007669"/>
    <property type="project" value="InterPro"/>
</dbReference>
<comment type="similarity">
    <text evidence="3">Belongs to the class-II aminoacyl-tRNA synthetase family. Alax-L subfamily.</text>
</comment>
<dbReference type="PROSITE" id="PS50860">
    <property type="entry name" value="AA_TRNA_LIGASE_II_ALA"/>
    <property type="match status" value="1"/>
</dbReference>
<name>F6Q5L2_CIOIN</name>
<reference evidence="10" key="3">
    <citation type="submission" date="2025-08" db="UniProtKB">
        <authorList>
            <consortium name="Ensembl"/>
        </authorList>
    </citation>
    <scope>IDENTIFICATION</scope>
</reference>
<reference evidence="11" key="1">
    <citation type="journal article" date="2002" name="Science">
        <title>The draft genome of Ciona intestinalis: insights into chordate and vertebrate origins.</title>
        <authorList>
            <person name="Dehal P."/>
            <person name="Satou Y."/>
            <person name="Campbell R.K."/>
            <person name="Chapman J."/>
            <person name="Degnan B."/>
            <person name="De Tomaso A."/>
            <person name="Davidson B."/>
            <person name="Di Gregorio A."/>
            <person name="Gelpke M."/>
            <person name="Goodstein D.M."/>
            <person name="Harafuji N."/>
            <person name="Hastings K.E."/>
            <person name="Ho I."/>
            <person name="Hotta K."/>
            <person name="Huang W."/>
            <person name="Kawashima T."/>
            <person name="Lemaire P."/>
            <person name="Martinez D."/>
            <person name="Meinertzhagen I.A."/>
            <person name="Necula S."/>
            <person name="Nonaka M."/>
            <person name="Putnam N."/>
            <person name="Rash S."/>
            <person name="Saiga H."/>
            <person name="Satake M."/>
            <person name="Terry A."/>
            <person name="Yamada L."/>
            <person name="Wang H.G."/>
            <person name="Awazu S."/>
            <person name="Azumi K."/>
            <person name="Boore J."/>
            <person name="Branno M."/>
            <person name="Chin-Bow S."/>
            <person name="DeSantis R."/>
            <person name="Doyle S."/>
            <person name="Francino P."/>
            <person name="Keys D.N."/>
            <person name="Haga S."/>
            <person name="Hayashi H."/>
            <person name="Hino K."/>
            <person name="Imai K.S."/>
            <person name="Inaba K."/>
            <person name="Kano S."/>
            <person name="Kobayashi K."/>
            <person name="Kobayashi M."/>
            <person name="Lee B.I."/>
            <person name="Makabe K.W."/>
            <person name="Manohar C."/>
            <person name="Matassi G."/>
            <person name="Medina M."/>
            <person name="Mochizuki Y."/>
            <person name="Mount S."/>
            <person name="Morishita T."/>
            <person name="Miura S."/>
            <person name="Nakayama A."/>
            <person name="Nishizaka S."/>
            <person name="Nomoto H."/>
            <person name="Ohta F."/>
            <person name="Oishi K."/>
            <person name="Rigoutsos I."/>
            <person name="Sano M."/>
            <person name="Sasaki A."/>
            <person name="Sasakura Y."/>
            <person name="Shoguchi E."/>
            <person name="Shin-i T."/>
            <person name="Spagnuolo A."/>
            <person name="Stainier D."/>
            <person name="Suzuki M.M."/>
            <person name="Tassy O."/>
            <person name="Takatori N."/>
            <person name="Tokuoka M."/>
            <person name="Yagi K."/>
            <person name="Yoshizaki F."/>
            <person name="Wada S."/>
            <person name="Zhang C."/>
            <person name="Hyatt P.D."/>
            <person name="Larimer F."/>
            <person name="Detter C."/>
            <person name="Doggett N."/>
            <person name="Glavina T."/>
            <person name="Hawkins T."/>
            <person name="Richardson P."/>
            <person name="Lucas S."/>
            <person name="Kohara Y."/>
            <person name="Levine M."/>
            <person name="Satoh N."/>
            <person name="Rokhsar D.S."/>
        </authorList>
    </citation>
    <scope>NUCLEOTIDE SEQUENCE [LARGE SCALE GENOMIC DNA]</scope>
</reference>
<dbReference type="InterPro" id="IPR009000">
    <property type="entry name" value="Transl_B-barrel_sf"/>
</dbReference>
<sequence length="405" mass="44950">MVFKCQADSYLKQYESKVVACTKVECKVENEIGKLVKTKGYEVELEDTILFPEGGGQPDDRGTINDVPVKRVTRKGSKALHFVTSELSVGDTVSMEVDWKRRFDHMQQHSGQHLITAIADTMFGFKTTSWDLGKSISFIELDTPAVTADQLFQIECCANKSIREGVDVIVHVTQVGSPILQSVRARGLPDDHVGDVRIVEMKGIDTNMCCGTHVSNLSHLQCIKLLSAEKGKKGKTNLCFLTGDRILDYAGKCYANEKELTKQLKCGPEQHVEAVERSMKQLRVAQKNCTTLLRDVAVLEAAIFTKKFDAGSTKLLSMHRKEGNVEFMNIISNEVSDQKAFLFLTVGDEKGEGMFLISGPGNFIKECGTTLIETIVGKGQMKEFKMQGKAQKLQNREKALAVVQE</sequence>
<dbReference type="PANTHER" id="PTHR43462">
    <property type="entry name" value="ALANYL-TRNA EDITING PROTEIN"/>
    <property type="match status" value="1"/>
</dbReference>
<keyword evidence="5" id="KW-0479">Metal-binding</keyword>
<dbReference type="EMBL" id="EAAA01001788">
    <property type="status" value="NOT_ANNOTATED_CDS"/>
    <property type="molecule type" value="Genomic_DNA"/>
</dbReference>
<dbReference type="GeneTree" id="ENSGT00940000156241"/>
<keyword evidence="7" id="KW-0648">Protein biosynthesis</keyword>
<protein>
    <recommendedName>
        <fullName evidence="9">Alanyl-transfer RNA synthetases family profile domain-containing protein</fullName>
    </recommendedName>
</protein>
<organism evidence="10 11">
    <name type="scientific">Ciona intestinalis</name>
    <name type="common">Transparent sea squirt</name>
    <name type="synonym">Ascidia intestinalis</name>
    <dbReference type="NCBI Taxonomy" id="7719"/>
    <lineage>
        <taxon>Eukaryota</taxon>
        <taxon>Metazoa</taxon>
        <taxon>Chordata</taxon>
        <taxon>Tunicata</taxon>
        <taxon>Ascidiacea</taxon>
        <taxon>Phlebobranchia</taxon>
        <taxon>Cionidae</taxon>
        <taxon>Ciona</taxon>
    </lineage>
</organism>
<dbReference type="STRING" id="7719.ENSCINP00000018197"/>
<dbReference type="SUPFAM" id="SSF50447">
    <property type="entry name" value="Translation proteins"/>
    <property type="match status" value="1"/>
</dbReference>
<dbReference type="GO" id="GO:0005737">
    <property type="term" value="C:cytoplasm"/>
    <property type="evidence" value="ECO:0007669"/>
    <property type="project" value="UniProtKB-SubCell"/>
</dbReference>
<dbReference type="GO" id="GO:0002196">
    <property type="term" value="F:Ser-tRNA(Ala) deacylase activity"/>
    <property type="evidence" value="ECO:0000318"/>
    <property type="project" value="GO_Central"/>
</dbReference>
<dbReference type="FunCoup" id="F6Q5L2">
    <property type="interactions" value="139"/>
</dbReference>
<evidence type="ECO:0000259" key="9">
    <source>
        <dbReference type="PROSITE" id="PS50860"/>
    </source>
</evidence>
<dbReference type="InterPro" id="IPR012947">
    <property type="entry name" value="tRNA_SAD"/>
</dbReference>
<dbReference type="Proteomes" id="UP000008144">
    <property type="component" value="Chromosome 3"/>
</dbReference>
<dbReference type="Gene3D" id="2.40.30.130">
    <property type="match status" value="1"/>
</dbReference>
<dbReference type="Gene3D" id="3.30.980.10">
    <property type="entry name" value="Threonyl-trna Synthetase, Chain A, domain 2"/>
    <property type="match status" value="1"/>
</dbReference>
<comment type="cofactor">
    <cofactor evidence="1">
        <name>Zn(2+)</name>
        <dbReference type="ChEBI" id="CHEBI:29105"/>
    </cofactor>
</comment>
<evidence type="ECO:0000256" key="4">
    <source>
        <dbReference type="ARBA" id="ARBA00022490"/>
    </source>
</evidence>
<evidence type="ECO:0000313" key="10">
    <source>
        <dbReference type="Ensembl" id="ENSCINP00000018197.3"/>
    </source>
</evidence>
<comment type="function">
    <text evidence="8">Functions in trans to edit the amino acid moiety from incorrectly charged tRNA(Ala).</text>
</comment>
<dbReference type="GO" id="GO:0006450">
    <property type="term" value="P:regulation of translational fidelity"/>
    <property type="evidence" value="ECO:0000318"/>
    <property type="project" value="GO_Central"/>
</dbReference>
<dbReference type="HOGENOM" id="CLU_004485_7_0_1"/>
<evidence type="ECO:0000313" key="11">
    <source>
        <dbReference type="Proteomes" id="UP000008144"/>
    </source>
</evidence>
<dbReference type="InterPro" id="IPR018164">
    <property type="entry name" value="Ala-tRNA-synth_IIc_N"/>
</dbReference>
<keyword evidence="11" id="KW-1185">Reference proteome</keyword>
<evidence type="ECO:0000256" key="1">
    <source>
        <dbReference type="ARBA" id="ARBA00001947"/>
    </source>
</evidence>
<dbReference type="Ensembl" id="ENSCINT00000018197.3">
    <property type="protein sequence ID" value="ENSCINP00000018197.3"/>
    <property type="gene ID" value="ENSCING00000008962.3"/>
</dbReference>
<evidence type="ECO:0000256" key="2">
    <source>
        <dbReference type="ARBA" id="ARBA00004496"/>
    </source>
</evidence>
<dbReference type="GO" id="GO:0046872">
    <property type="term" value="F:metal ion binding"/>
    <property type="evidence" value="ECO:0007669"/>
    <property type="project" value="UniProtKB-KW"/>
</dbReference>
<keyword evidence="4" id="KW-0963">Cytoplasm</keyword>
<dbReference type="PANTHER" id="PTHR43462:SF1">
    <property type="entry name" value="ALANYL-TRNA EDITING PROTEIN AARSD1"/>
    <property type="match status" value="1"/>
</dbReference>
<dbReference type="OMA" id="KYDTTSW"/>
<dbReference type="Pfam" id="PF07973">
    <property type="entry name" value="tRNA_SAD"/>
    <property type="match status" value="1"/>
</dbReference>
<dbReference type="InParanoid" id="F6Q5L2"/>
<dbReference type="InterPro" id="IPR018165">
    <property type="entry name" value="Ala-tRNA-synth_IIc_core"/>
</dbReference>
<dbReference type="InterPro" id="IPR051335">
    <property type="entry name" value="Alanyl-tRNA_Editing_Enzymes"/>
</dbReference>
<evidence type="ECO:0000256" key="5">
    <source>
        <dbReference type="ARBA" id="ARBA00022723"/>
    </source>
</evidence>
<reference evidence="10" key="2">
    <citation type="journal article" date="2008" name="Genome Biol.">
        <title>Improved genome assembly and evidence-based global gene model set for the chordate Ciona intestinalis: new insight into intron and operon populations.</title>
        <authorList>
            <person name="Satou Y."/>
            <person name="Mineta K."/>
            <person name="Ogasawara M."/>
            <person name="Sasakura Y."/>
            <person name="Shoguchi E."/>
            <person name="Ueno K."/>
            <person name="Yamada L."/>
            <person name="Matsumoto J."/>
            <person name="Wasserscheid J."/>
            <person name="Dewar K."/>
            <person name="Wiley G.B."/>
            <person name="Macmil S.L."/>
            <person name="Roe B.A."/>
            <person name="Zeller R.W."/>
            <person name="Hastings K.E."/>
            <person name="Lemaire P."/>
            <person name="Lindquist E."/>
            <person name="Endo T."/>
            <person name="Hotta K."/>
            <person name="Inaba K."/>
        </authorList>
    </citation>
    <scope>NUCLEOTIDE SEQUENCE [LARGE SCALE GENOMIC DNA]</scope>
    <source>
        <strain evidence="10">wild type</strain>
    </source>
</reference>
<dbReference type="GO" id="GO:0005524">
    <property type="term" value="F:ATP binding"/>
    <property type="evidence" value="ECO:0007669"/>
    <property type="project" value="InterPro"/>
</dbReference>
<dbReference type="AlphaFoldDB" id="F6Q5L2"/>
<dbReference type="SUPFAM" id="SSF55186">
    <property type="entry name" value="ThrRS/AlaRS common domain"/>
    <property type="match status" value="1"/>
</dbReference>
<dbReference type="InterPro" id="IPR018163">
    <property type="entry name" value="Thr/Ala-tRNA-synth_IIc_edit"/>
</dbReference>
<reference evidence="10" key="4">
    <citation type="submission" date="2025-09" db="UniProtKB">
        <authorList>
            <consortium name="Ensembl"/>
        </authorList>
    </citation>
    <scope>IDENTIFICATION</scope>
</reference>
<dbReference type="FunFam" id="2.40.30.130:FF:000003">
    <property type="entry name" value="alanyl-tRNA editing protein Aarsd1"/>
    <property type="match status" value="1"/>
</dbReference>
<comment type="subcellular location">
    <subcellularLocation>
        <location evidence="2">Cytoplasm</location>
    </subcellularLocation>
</comment>
<dbReference type="GO" id="GO:0003676">
    <property type="term" value="F:nucleic acid binding"/>
    <property type="evidence" value="ECO:0007669"/>
    <property type="project" value="InterPro"/>
</dbReference>
<feature type="domain" description="Alanyl-transfer RNA synthetases family profile" evidence="9">
    <location>
        <begin position="1"/>
        <end position="252"/>
    </location>
</feature>